<evidence type="ECO:0000256" key="1">
    <source>
        <dbReference type="ARBA" id="ARBA00004123"/>
    </source>
</evidence>
<dbReference type="PANTHER" id="PTHR31541:SF25">
    <property type="entry name" value="GAMMA-GLIADIN B"/>
    <property type="match status" value="1"/>
</dbReference>
<dbReference type="InterPro" id="IPR005508">
    <property type="entry name" value="At2g31720-like"/>
</dbReference>
<evidence type="ECO:0000313" key="7">
    <source>
        <dbReference type="EnsemblPlants" id="QL11p023137:mrna:CDS:1"/>
    </source>
</evidence>
<organism evidence="7 8">
    <name type="scientific">Quercus lobata</name>
    <name type="common">Valley oak</name>
    <dbReference type="NCBI Taxonomy" id="97700"/>
    <lineage>
        <taxon>Eukaryota</taxon>
        <taxon>Viridiplantae</taxon>
        <taxon>Streptophyta</taxon>
        <taxon>Embryophyta</taxon>
        <taxon>Tracheophyta</taxon>
        <taxon>Spermatophyta</taxon>
        <taxon>Magnoliopsida</taxon>
        <taxon>eudicotyledons</taxon>
        <taxon>Gunneridae</taxon>
        <taxon>Pentapetalae</taxon>
        <taxon>rosids</taxon>
        <taxon>fabids</taxon>
        <taxon>Fagales</taxon>
        <taxon>Fagaceae</taxon>
        <taxon>Quercus</taxon>
    </lineage>
</organism>
<dbReference type="InParanoid" id="A0A7N2RD83"/>
<comment type="subcellular location">
    <subcellularLocation>
        <location evidence="1">Nucleus</location>
    </subcellularLocation>
</comment>
<proteinExistence type="predicted"/>
<evidence type="ECO:0000256" key="3">
    <source>
        <dbReference type="ARBA" id="ARBA00023125"/>
    </source>
</evidence>
<keyword evidence="4" id="KW-0804">Transcription</keyword>
<accession>A0A7N2RD83</accession>
<evidence type="ECO:0000313" key="8">
    <source>
        <dbReference type="Proteomes" id="UP000594261"/>
    </source>
</evidence>
<dbReference type="PANTHER" id="PTHR31541">
    <property type="entry name" value="B3 DOMAIN PLANT PROTEIN-RELATED"/>
    <property type="match status" value="1"/>
</dbReference>
<dbReference type="Gene3D" id="2.40.330.10">
    <property type="entry name" value="DNA-binding pseudobarrel domain"/>
    <property type="match status" value="1"/>
</dbReference>
<feature type="compositionally biased region" description="Polar residues" evidence="6">
    <location>
        <begin position="165"/>
        <end position="174"/>
    </location>
</feature>
<dbReference type="AlphaFoldDB" id="A0A7N2RD83"/>
<feature type="region of interest" description="Disordered" evidence="6">
    <location>
        <begin position="60"/>
        <end position="92"/>
    </location>
</feature>
<keyword evidence="5" id="KW-0539">Nucleus</keyword>
<dbReference type="GO" id="GO:0003677">
    <property type="term" value="F:DNA binding"/>
    <property type="evidence" value="ECO:0007669"/>
    <property type="project" value="UniProtKB-KW"/>
</dbReference>
<protein>
    <submittedName>
        <fullName evidence="7">Uncharacterized protein</fullName>
    </submittedName>
</protein>
<reference evidence="7 8" key="1">
    <citation type="journal article" date="2016" name="G3 (Bethesda)">
        <title>First Draft Assembly and Annotation of the Genome of a California Endemic Oak Quercus lobata Nee (Fagaceae).</title>
        <authorList>
            <person name="Sork V.L."/>
            <person name="Fitz-Gibbon S.T."/>
            <person name="Puiu D."/>
            <person name="Crepeau M."/>
            <person name="Gugger P.F."/>
            <person name="Sherman R."/>
            <person name="Stevens K."/>
            <person name="Langley C.H."/>
            <person name="Pellegrini M."/>
            <person name="Salzberg S.L."/>
        </authorList>
    </citation>
    <scope>NUCLEOTIDE SEQUENCE [LARGE SCALE GENOMIC DNA]</scope>
    <source>
        <strain evidence="7 8">cv. SW786</strain>
    </source>
</reference>
<dbReference type="InterPro" id="IPR015300">
    <property type="entry name" value="DNA-bd_pseudobarrel_sf"/>
</dbReference>
<dbReference type="Proteomes" id="UP000594261">
    <property type="component" value="Chromosome 11"/>
</dbReference>
<dbReference type="EMBL" id="LRBV02000011">
    <property type="status" value="NOT_ANNOTATED_CDS"/>
    <property type="molecule type" value="Genomic_DNA"/>
</dbReference>
<evidence type="ECO:0000256" key="4">
    <source>
        <dbReference type="ARBA" id="ARBA00023163"/>
    </source>
</evidence>
<feature type="compositionally biased region" description="Basic residues" evidence="6">
    <location>
        <begin position="151"/>
        <end position="164"/>
    </location>
</feature>
<feature type="compositionally biased region" description="Polar residues" evidence="6">
    <location>
        <begin position="63"/>
        <end position="76"/>
    </location>
</feature>
<evidence type="ECO:0000256" key="2">
    <source>
        <dbReference type="ARBA" id="ARBA00023015"/>
    </source>
</evidence>
<dbReference type="Pfam" id="PF03754">
    <property type="entry name" value="At2g31720-like"/>
    <property type="match status" value="1"/>
</dbReference>
<name>A0A7N2RD83_QUELO</name>
<sequence length="291" mass="32360">MDLPSQRVLMKLILFQCLVNTSDQTPLPLPLPLVTENDDTPLEEKKLQYRFRLTWGAHHKRSNLGSSKPHSNSQFPELNIKRKRFSPSTATAGPELKASLLQEEPEPEPEASAALKIVPRLKIIPLKKPHHLGSSSATPIAIPNYSATVLSKKKSPIPKPKRQRINPTPTSRVIQQAGPDSPHVLSIQVKHKINKLKGQDLKLVIQKQLSLAGMDSSSARLSIPKGQMRADFLTQEDQEQREPNSTSCKGMQVPLIEPSLADSTFILKKWKLDSGISYIFGSGWQTVAKKN</sequence>
<keyword evidence="8" id="KW-1185">Reference proteome</keyword>
<keyword evidence="2" id="KW-0805">Transcription regulation</keyword>
<dbReference type="Gramene" id="QL11p023137:mrna">
    <property type="protein sequence ID" value="QL11p023137:mrna:CDS:1"/>
    <property type="gene ID" value="QL11p023137"/>
</dbReference>
<keyword evidence="3" id="KW-0238">DNA-binding</keyword>
<evidence type="ECO:0000256" key="6">
    <source>
        <dbReference type="SAM" id="MobiDB-lite"/>
    </source>
</evidence>
<reference evidence="7" key="2">
    <citation type="submission" date="2021-01" db="UniProtKB">
        <authorList>
            <consortium name="EnsemblPlants"/>
        </authorList>
    </citation>
    <scope>IDENTIFICATION</scope>
</reference>
<dbReference type="GO" id="GO:0005634">
    <property type="term" value="C:nucleus"/>
    <property type="evidence" value="ECO:0007669"/>
    <property type="project" value="UniProtKB-SubCell"/>
</dbReference>
<dbReference type="EnsemblPlants" id="QL11p023137:mrna">
    <property type="protein sequence ID" value="QL11p023137:mrna:CDS:1"/>
    <property type="gene ID" value="QL11p023137"/>
</dbReference>
<evidence type="ECO:0000256" key="5">
    <source>
        <dbReference type="ARBA" id="ARBA00023242"/>
    </source>
</evidence>
<feature type="region of interest" description="Disordered" evidence="6">
    <location>
        <begin position="151"/>
        <end position="179"/>
    </location>
</feature>